<dbReference type="EMBL" id="BMAO01000156">
    <property type="protein sequence ID" value="GFQ64847.1"/>
    <property type="molecule type" value="Genomic_DNA"/>
</dbReference>
<reference evidence="2" key="1">
    <citation type="submission" date="2020-07" db="EMBL/GenBank/DDBJ databases">
        <title>Multicomponent nature underlies the extraordinary mechanical properties of spider dragline silk.</title>
        <authorList>
            <person name="Kono N."/>
            <person name="Nakamura H."/>
            <person name="Mori M."/>
            <person name="Yoshida Y."/>
            <person name="Ohtoshi R."/>
            <person name="Malay A.D."/>
            <person name="Moran D.A.P."/>
            <person name="Tomita M."/>
            <person name="Numata K."/>
            <person name="Arakawa K."/>
        </authorList>
    </citation>
    <scope>NUCLEOTIDE SEQUENCE</scope>
</reference>
<dbReference type="AlphaFoldDB" id="A0A8X6H0R6"/>
<evidence type="ECO:0000313" key="2">
    <source>
        <dbReference type="EMBL" id="GFQ64847.1"/>
    </source>
</evidence>
<feature type="compositionally biased region" description="Low complexity" evidence="1">
    <location>
        <begin position="295"/>
        <end position="307"/>
    </location>
</feature>
<feature type="region of interest" description="Disordered" evidence="1">
    <location>
        <begin position="281"/>
        <end position="313"/>
    </location>
</feature>
<evidence type="ECO:0000313" key="3">
    <source>
        <dbReference type="Proteomes" id="UP000887116"/>
    </source>
</evidence>
<feature type="region of interest" description="Disordered" evidence="1">
    <location>
        <begin position="904"/>
        <end position="923"/>
    </location>
</feature>
<feature type="region of interest" description="Disordered" evidence="1">
    <location>
        <begin position="800"/>
        <end position="859"/>
    </location>
</feature>
<protein>
    <submittedName>
        <fullName evidence="2">Uncharacterized protein</fullName>
    </submittedName>
</protein>
<proteinExistence type="predicted"/>
<feature type="region of interest" description="Disordered" evidence="1">
    <location>
        <begin position="873"/>
        <end position="898"/>
    </location>
</feature>
<feature type="compositionally biased region" description="Polar residues" evidence="1">
    <location>
        <begin position="155"/>
        <end position="166"/>
    </location>
</feature>
<feature type="region of interest" description="Disordered" evidence="1">
    <location>
        <begin position="356"/>
        <end position="377"/>
    </location>
</feature>
<accession>A0A8X6H0R6</accession>
<dbReference type="OrthoDB" id="7462636at2759"/>
<sequence length="923" mass="105656">MPIIKVETDSQLSCHSEDKILSGNSLYTINQENTSPLNKNHEISGSSKISCTTNSCTEYHKERNENCDDKCQFIKLEFQEVNCDEYAETSQEETDLESMYCKTRADVREDPKRIYTVAGSDTDSEYESGASGPSTKKKLCTKMVRKKCVTTYSRQDFKPSETQSTDNESRRGSPFQTIGDILIEHDNNQMEVDEKNPTIDHVQKLRQMIGLRLNKAPKTSAERSREYRARKALLKQQSKQQQEPEVIVEIAAEDIQSAGPSEDNQVPGPFEIRTIEKRAKSAEATRRCRAKKKALSGSSKKPAKSAAQRMREYRERKKLAKKIVLKQRSDQDLDAIVSTSSSQVNQRADPSIVNSISGELTRRGNSQSQQQIETSEHMREYQERRNDSINIESLQKVSKGNSAIQDMLLTKTEKVLYPIEQNVNDLSYYSNFFMFDEPIEKTISDTKQIEHEFKNMDDSVQKRMNSKYFENEIVNYDSKSGDDIFTRNATHFRHNSTKNDSSCMNIQMNDKSTLRTDSLVHLSNIKKEVDEDNTFSNENCYIWHEKMPIIKVETDSKSSCHSEDKILSAKSLCAINQENPSPLNKNHEISGSLKMSCTTNPSTEYHRERTENYDDKCQFIKLEFQEVNCDEYAETSQEETDLKSMYCKTRADVREDPKRTYTVAGSDTDSEYESSASGLSTKKKLCTEIVHKKCVTTYSRQDFKPSETQSTDNESRRGSPFQTIGDILIEHDNNQMEVDEKNPTIDHVQKLRQMIGLRLNKAPKTSAERSREYRARKALLKQQSRQQQEPDAIVEIAAEDIRSAGPSEDNQVSRPSEIRTIEKRAKSAEATRRWRERRKGSESSKKQAKTAAQRMREYRERKKLAKKILLKQQSDQDLDAIVSTSSSQVNQRAGPSTINSISAELTRRGNSQSQQQIETLAHM</sequence>
<evidence type="ECO:0000256" key="1">
    <source>
        <dbReference type="SAM" id="MobiDB-lite"/>
    </source>
</evidence>
<comment type="caution">
    <text evidence="2">The sequence shown here is derived from an EMBL/GenBank/DDBJ whole genome shotgun (WGS) entry which is preliminary data.</text>
</comment>
<keyword evidence="3" id="KW-1185">Reference proteome</keyword>
<feature type="compositionally biased region" description="Polar residues" evidence="1">
    <location>
        <begin position="882"/>
        <end position="898"/>
    </location>
</feature>
<organism evidence="2 3">
    <name type="scientific">Trichonephila clavata</name>
    <name type="common">Joro spider</name>
    <name type="synonym">Nephila clavata</name>
    <dbReference type="NCBI Taxonomy" id="2740835"/>
    <lineage>
        <taxon>Eukaryota</taxon>
        <taxon>Metazoa</taxon>
        <taxon>Ecdysozoa</taxon>
        <taxon>Arthropoda</taxon>
        <taxon>Chelicerata</taxon>
        <taxon>Arachnida</taxon>
        <taxon>Araneae</taxon>
        <taxon>Araneomorphae</taxon>
        <taxon>Entelegynae</taxon>
        <taxon>Araneoidea</taxon>
        <taxon>Nephilidae</taxon>
        <taxon>Trichonephila</taxon>
    </lineage>
</organism>
<gene>
    <name evidence="2" type="primary">NCL1_51814</name>
    <name evidence="2" type="ORF">TNCT_97391</name>
</gene>
<name>A0A8X6H0R6_TRICU</name>
<feature type="compositionally biased region" description="Basic and acidic residues" evidence="1">
    <location>
        <begin position="816"/>
        <end position="845"/>
    </location>
</feature>
<dbReference type="Proteomes" id="UP000887116">
    <property type="component" value="Unassembled WGS sequence"/>
</dbReference>
<feature type="region of interest" description="Disordered" evidence="1">
    <location>
        <begin position="155"/>
        <end position="174"/>
    </location>
</feature>
<feature type="compositionally biased region" description="Polar residues" evidence="1">
    <location>
        <begin position="356"/>
        <end position="373"/>
    </location>
</feature>